<organism evidence="1">
    <name type="scientific">Siphoviridae sp. ctHDv29</name>
    <dbReference type="NCBI Taxonomy" id="2826228"/>
    <lineage>
        <taxon>Viruses</taxon>
        <taxon>Duplodnaviria</taxon>
        <taxon>Heunggongvirae</taxon>
        <taxon>Uroviricota</taxon>
        <taxon>Caudoviricetes</taxon>
    </lineage>
</organism>
<proteinExistence type="predicted"/>
<accession>A0A8S5M716</accession>
<name>A0A8S5M716_9CAUD</name>
<dbReference type="EMBL" id="BK014836">
    <property type="protein sequence ID" value="DAD77952.1"/>
    <property type="molecule type" value="Genomic_DNA"/>
</dbReference>
<sequence length="42" mass="4954">MYLHILERSFNNFNLESSTKNTLHFLRPVTLISGNYGTDYFV</sequence>
<evidence type="ECO:0000313" key="1">
    <source>
        <dbReference type="EMBL" id="DAD77952.1"/>
    </source>
</evidence>
<reference evidence="1" key="1">
    <citation type="journal article" date="2021" name="Proc. Natl. Acad. Sci. U.S.A.">
        <title>A Catalog of Tens of Thousands of Viruses from Human Metagenomes Reveals Hidden Associations with Chronic Diseases.</title>
        <authorList>
            <person name="Tisza M.J."/>
            <person name="Buck C.B."/>
        </authorList>
    </citation>
    <scope>NUCLEOTIDE SEQUENCE</scope>
    <source>
        <strain evidence="1">CtHDv29</strain>
    </source>
</reference>
<protein>
    <submittedName>
        <fullName evidence="1">Uncharacterized protein</fullName>
    </submittedName>
</protein>